<sequence length="78" mass="8745">MIELIKTNNAVTLSYVEALLRDSNIPFQALDLNMSTLEGSLGILPRRILVDEEYEDQARRLMEDAGLAHETSAPKKSK</sequence>
<evidence type="ECO:0000313" key="2">
    <source>
        <dbReference type="EMBL" id="SNZ06055.1"/>
    </source>
</evidence>
<dbReference type="EMBL" id="OBEL01000001">
    <property type="protein sequence ID" value="SNZ06055.1"/>
    <property type="molecule type" value="Genomic_DNA"/>
</dbReference>
<protein>
    <submittedName>
        <fullName evidence="2">Putative signal transducing protein</fullName>
    </submittedName>
</protein>
<proteinExistence type="predicted"/>
<dbReference type="SUPFAM" id="SSF54913">
    <property type="entry name" value="GlnB-like"/>
    <property type="match status" value="1"/>
</dbReference>
<gene>
    <name evidence="2" type="ORF">SAMN06265368_0282</name>
</gene>
<dbReference type="Gene3D" id="3.30.70.790">
    <property type="entry name" value="UreE, C-terminal domain"/>
    <property type="match status" value="1"/>
</dbReference>
<dbReference type="InterPro" id="IPR018551">
    <property type="entry name" value="DUF2007"/>
</dbReference>
<keyword evidence="3" id="KW-1185">Reference proteome</keyword>
<dbReference type="Pfam" id="PF09413">
    <property type="entry name" value="DUF2007"/>
    <property type="match status" value="1"/>
</dbReference>
<dbReference type="InterPro" id="IPR011322">
    <property type="entry name" value="N-reg_PII-like_a/b"/>
</dbReference>
<name>A0A285N9B7_9HYPH</name>
<dbReference type="RefSeq" id="WP_097153134.1">
    <property type="nucleotide sequence ID" value="NZ_OBEL01000001.1"/>
</dbReference>
<evidence type="ECO:0000313" key="3">
    <source>
        <dbReference type="Proteomes" id="UP000219439"/>
    </source>
</evidence>
<accession>A0A285N9B7</accession>
<feature type="domain" description="DUF2007" evidence="1">
    <location>
        <begin position="1"/>
        <end position="66"/>
    </location>
</feature>
<reference evidence="2 3" key="1">
    <citation type="submission" date="2017-09" db="EMBL/GenBank/DDBJ databases">
        <authorList>
            <person name="Ehlers B."/>
            <person name="Leendertz F.H."/>
        </authorList>
    </citation>
    <scope>NUCLEOTIDE SEQUENCE [LARGE SCALE GENOMIC DNA]</scope>
    <source>
        <strain evidence="2 3">DSM 18289</strain>
    </source>
</reference>
<dbReference type="Proteomes" id="UP000219439">
    <property type="component" value="Unassembled WGS sequence"/>
</dbReference>
<dbReference type="AlphaFoldDB" id="A0A285N9B7"/>
<dbReference type="OrthoDB" id="5297170at2"/>
<organism evidence="2 3">
    <name type="scientific">Cohaesibacter gelatinilyticus</name>
    <dbReference type="NCBI Taxonomy" id="372072"/>
    <lineage>
        <taxon>Bacteria</taxon>
        <taxon>Pseudomonadati</taxon>
        <taxon>Pseudomonadota</taxon>
        <taxon>Alphaproteobacteria</taxon>
        <taxon>Hyphomicrobiales</taxon>
        <taxon>Cohaesibacteraceae</taxon>
    </lineage>
</organism>
<evidence type="ECO:0000259" key="1">
    <source>
        <dbReference type="Pfam" id="PF09413"/>
    </source>
</evidence>